<keyword evidence="2" id="KW-0413">Isomerase</keyword>
<proteinExistence type="predicted"/>
<dbReference type="Gene3D" id="3.20.20.150">
    <property type="entry name" value="Divalent-metal-dependent TIM barrel enzymes"/>
    <property type="match status" value="1"/>
</dbReference>
<feature type="domain" description="Xylose isomerase-like TIM barrel" evidence="1">
    <location>
        <begin position="22"/>
        <end position="249"/>
    </location>
</feature>
<dbReference type="GO" id="GO:0016853">
    <property type="term" value="F:isomerase activity"/>
    <property type="evidence" value="ECO:0007669"/>
    <property type="project" value="UniProtKB-KW"/>
</dbReference>
<gene>
    <name evidence="2" type="ORF">D7M11_04605</name>
</gene>
<keyword evidence="3" id="KW-1185">Reference proteome</keyword>
<evidence type="ECO:0000313" key="3">
    <source>
        <dbReference type="Proteomes" id="UP000282311"/>
    </source>
</evidence>
<dbReference type="RefSeq" id="WP_120745989.1">
    <property type="nucleotide sequence ID" value="NZ_RBAH01000002.1"/>
</dbReference>
<accession>A0A3B0CNJ0</accession>
<dbReference type="InterPro" id="IPR013022">
    <property type="entry name" value="Xyl_isomerase-like_TIM-brl"/>
</dbReference>
<dbReference type="AlphaFoldDB" id="A0A3B0CNJ0"/>
<comment type="caution">
    <text evidence="2">The sequence shown here is derived from an EMBL/GenBank/DDBJ whole genome shotgun (WGS) entry which is preliminary data.</text>
</comment>
<dbReference type="OrthoDB" id="9815124at2"/>
<dbReference type="Proteomes" id="UP000282311">
    <property type="component" value="Unassembled WGS sequence"/>
</dbReference>
<dbReference type="EMBL" id="RBAH01000002">
    <property type="protein sequence ID" value="RKN86298.1"/>
    <property type="molecule type" value="Genomic_DNA"/>
</dbReference>
<dbReference type="InterPro" id="IPR050312">
    <property type="entry name" value="IolE/XylAMocC-like"/>
</dbReference>
<evidence type="ECO:0000259" key="1">
    <source>
        <dbReference type="Pfam" id="PF01261"/>
    </source>
</evidence>
<sequence>MKLACMTLPYATCTLERALEGIARAGYRYIGIGNPHGGIELPDADDSHAIGQLAGLFARYNLQPLQLMSNAHFKIDQPIERARRRMQLAKALGIREILTIGTQSYRSFPSAPLTEEEMQPLNRAYIERYKQIAEEAAALDLIITIKPHTGNTATAAYMLETLQQIDSPHIRGCYDPGNVEFYEGIASSDDFPKVAERTYSLIAKDHRGERGARDFPIPGTGDVDFPAIFTVLKRGGFEGPILLERVDGPAIPELIDQRIADARIRLEHMLKNAGFKPE</sequence>
<dbReference type="SUPFAM" id="SSF51658">
    <property type="entry name" value="Xylose isomerase-like"/>
    <property type="match status" value="1"/>
</dbReference>
<protein>
    <submittedName>
        <fullName evidence="2">Sugar phosphate isomerase/epimerase</fullName>
    </submittedName>
</protein>
<name>A0A3B0CNJ0_9BACL</name>
<dbReference type="PANTHER" id="PTHR12110">
    <property type="entry name" value="HYDROXYPYRUVATE ISOMERASE"/>
    <property type="match status" value="1"/>
</dbReference>
<organism evidence="2 3">
    <name type="scientific">Paenibacillus ginsengarvi</name>
    <dbReference type="NCBI Taxonomy" id="400777"/>
    <lineage>
        <taxon>Bacteria</taxon>
        <taxon>Bacillati</taxon>
        <taxon>Bacillota</taxon>
        <taxon>Bacilli</taxon>
        <taxon>Bacillales</taxon>
        <taxon>Paenibacillaceae</taxon>
        <taxon>Paenibacillus</taxon>
    </lineage>
</organism>
<evidence type="ECO:0000313" key="2">
    <source>
        <dbReference type="EMBL" id="RKN86298.1"/>
    </source>
</evidence>
<reference evidence="2 3" key="1">
    <citation type="journal article" date="2007" name="Int. J. Syst. Evol. Microbiol.">
        <title>Paenibacillus ginsengarvi sp. nov., isolated from soil from ginseng cultivation.</title>
        <authorList>
            <person name="Yoon M.H."/>
            <person name="Ten L.N."/>
            <person name="Im W.T."/>
        </authorList>
    </citation>
    <scope>NUCLEOTIDE SEQUENCE [LARGE SCALE GENOMIC DNA]</scope>
    <source>
        <strain evidence="2 3">KCTC 13059</strain>
    </source>
</reference>
<dbReference type="Pfam" id="PF01261">
    <property type="entry name" value="AP_endonuc_2"/>
    <property type="match status" value="1"/>
</dbReference>
<dbReference type="InterPro" id="IPR036237">
    <property type="entry name" value="Xyl_isomerase-like_sf"/>
</dbReference>